<dbReference type="PANTHER" id="PTHR12849">
    <property type="entry name" value="RNA LARIAT DEBRANCHING ENZYME"/>
    <property type="match status" value="1"/>
</dbReference>
<dbReference type="PANTHER" id="PTHR12849:SF0">
    <property type="entry name" value="LARIAT DEBRANCHING ENZYME"/>
    <property type="match status" value="1"/>
</dbReference>
<name>A0ABZ2MAK8_9BACT</name>
<dbReference type="Pfam" id="PF00149">
    <property type="entry name" value="Metallophos"/>
    <property type="match status" value="1"/>
</dbReference>
<accession>A0ABZ2MAK8</accession>
<reference evidence="2 3" key="1">
    <citation type="submission" date="2021-12" db="EMBL/GenBank/DDBJ databases">
        <title>Discovery of the Pendulisporaceae a myxobacterial family with distinct sporulation behavior and unique specialized metabolism.</title>
        <authorList>
            <person name="Garcia R."/>
            <person name="Popoff A."/>
            <person name="Bader C.D."/>
            <person name="Loehr J."/>
            <person name="Walesch S."/>
            <person name="Walt C."/>
            <person name="Boldt J."/>
            <person name="Bunk B."/>
            <person name="Haeckl F.J.F.P.J."/>
            <person name="Gunesch A.P."/>
            <person name="Birkelbach J."/>
            <person name="Nuebel U."/>
            <person name="Pietschmann T."/>
            <person name="Bach T."/>
            <person name="Mueller R."/>
        </authorList>
    </citation>
    <scope>NUCLEOTIDE SEQUENCE [LARGE SCALE GENOMIC DNA]</scope>
    <source>
        <strain evidence="2 3">MSr11954</strain>
    </source>
</reference>
<evidence type="ECO:0000313" key="3">
    <source>
        <dbReference type="Proteomes" id="UP001370348"/>
    </source>
</evidence>
<dbReference type="InterPro" id="IPR029052">
    <property type="entry name" value="Metallo-depent_PP-like"/>
</dbReference>
<evidence type="ECO:0000259" key="1">
    <source>
        <dbReference type="Pfam" id="PF00149"/>
    </source>
</evidence>
<dbReference type="Proteomes" id="UP001370348">
    <property type="component" value="Chromosome"/>
</dbReference>
<feature type="domain" description="Calcineurin-like phosphoesterase" evidence="1">
    <location>
        <begin position="81"/>
        <end position="302"/>
    </location>
</feature>
<dbReference type="Gene3D" id="3.60.21.10">
    <property type="match status" value="1"/>
</dbReference>
<dbReference type="EMBL" id="CP089984">
    <property type="protein sequence ID" value="WXB19560.1"/>
    <property type="molecule type" value="Genomic_DNA"/>
</dbReference>
<protein>
    <submittedName>
        <fullName evidence="2">Metallophosphoesterase</fullName>
    </submittedName>
</protein>
<organism evidence="2 3">
    <name type="scientific">Pendulispora albinea</name>
    <dbReference type="NCBI Taxonomy" id="2741071"/>
    <lineage>
        <taxon>Bacteria</taxon>
        <taxon>Pseudomonadati</taxon>
        <taxon>Myxococcota</taxon>
        <taxon>Myxococcia</taxon>
        <taxon>Myxococcales</taxon>
        <taxon>Sorangiineae</taxon>
        <taxon>Pendulisporaceae</taxon>
        <taxon>Pendulispora</taxon>
    </lineage>
</organism>
<dbReference type="RefSeq" id="WP_394829167.1">
    <property type="nucleotide sequence ID" value="NZ_CP089984.1"/>
</dbReference>
<proteinExistence type="predicted"/>
<sequence>MAAPPQIVQETNVRALDLSIAGPSFQRFPEPRDPAPSSEIVQAHPARSLPLLFFAHSSGRCCILVGRANTPMSHTHQNFFFAAVGDTHGAMHAMVRLLSAWEKRSKRSLSLVFQVGDFEPHRHEADLATMAAPAKYKQLGDFSDYASGAKVFPWPLYFIGGNHEPYGFLDARPEGFELTPNCHYLGRASAIELHGLRIVGLSGIYREDAFQQTRPPLSSIGKVSNKAFTYFTEGDIERALGFERADVLLLHDWPEAIVDPADAEDFEQQRRSMRYDKVGNEYGRLLADGLRPQLILCGHMHKSYRATIRHPTGDVTEVCCLANVQQGSSATAVFQVADGRIREVSPIGA</sequence>
<evidence type="ECO:0000313" key="2">
    <source>
        <dbReference type="EMBL" id="WXB19560.1"/>
    </source>
</evidence>
<gene>
    <name evidence="2" type="ORF">LZC94_20330</name>
</gene>
<keyword evidence="3" id="KW-1185">Reference proteome</keyword>
<dbReference type="InterPro" id="IPR004843">
    <property type="entry name" value="Calcineurin-like_PHP"/>
</dbReference>
<dbReference type="SUPFAM" id="SSF56300">
    <property type="entry name" value="Metallo-dependent phosphatases"/>
    <property type="match status" value="1"/>
</dbReference>